<evidence type="ECO:0000313" key="1">
    <source>
        <dbReference type="EMBL" id="OGC55478.1"/>
    </source>
</evidence>
<proteinExistence type="predicted"/>
<evidence type="ECO:0008006" key="3">
    <source>
        <dbReference type="Google" id="ProtNLM"/>
    </source>
</evidence>
<gene>
    <name evidence="1" type="ORF">A3A78_00785</name>
</gene>
<sequence>MAKRLIQPSLADLKQDIAGVIPLPLILNWASSKRDVKKHNDLLAPYIIKGTVVSSDSSGLSKLSSQKSLLEVLKLVSEPKEVIFKYGSSTSGKAIGVWAADNTEMFYPEAIPVSKVVESMVEAQTEIASLKVQVGMAVHFGEFYEIGGGLCGDEADFVEEAAESFSGKGEIVISESVKEKLPENNFKLVKKDVKGLKEALYTVISTKPQRVVLRETAGSYPYPFTDSFYKFLKSSKVSELKREDGMYKNLSKNRVITLVRVDHDEKKLLLDFLTDMALGNSIMESVSKEFGIERVKSNGGLGIFASTDVRDSLAFARRIKQVLTFNGYVCSVGMAKGEVLIFPMKEGEEIAGGPVNVASKLAEDVGGRGVIFADSSVTQKPKVKLKGSKFELEVSGVMLKGLKL</sequence>
<comment type="caution">
    <text evidence="1">The sequence shown here is derived from an EMBL/GenBank/DDBJ whole genome shotgun (WGS) entry which is preliminary data.</text>
</comment>
<name>A0A1F4VET6_UNCKA</name>
<dbReference type="Gene3D" id="3.30.70.1230">
    <property type="entry name" value="Nucleotide cyclase"/>
    <property type="match status" value="2"/>
</dbReference>
<protein>
    <recommendedName>
        <fullName evidence="3">Guanylate cyclase domain-containing protein</fullName>
    </recommendedName>
</protein>
<dbReference type="InterPro" id="IPR029787">
    <property type="entry name" value="Nucleotide_cyclase"/>
</dbReference>
<evidence type="ECO:0000313" key="2">
    <source>
        <dbReference type="Proteomes" id="UP000176504"/>
    </source>
</evidence>
<dbReference type="AlphaFoldDB" id="A0A1F4VET6"/>
<dbReference type="EMBL" id="MEVI01000002">
    <property type="protein sequence ID" value="OGC55478.1"/>
    <property type="molecule type" value="Genomic_DNA"/>
</dbReference>
<reference evidence="1 2" key="1">
    <citation type="journal article" date="2016" name="Nat. Commun.">
        <title>Thousands of microbial genomes shed light on interconnected biogeochemical processes in an aquifer system.</title>
        <authorList>
            <person name="Anantharaman K."/>
            <person name="Brown C.T."/>
            <person name="Hug L.A."/>
            <person name="Sharon I."/>
            <person name="Castelle C.J."/>
            <person name="Probst A.J."/>
            <person name="Thomas B.C."/>
            <person name="Singh A."/>
            <person name="Wilkins M.J."/>
            <person name="Karaoz U."/>
            <person name="Brodie E.L."/>
            <person name="Williams K.H."/>
            <person name="Hubbard S.S."/>
            <person name="Banfield J.F."/>
        </authorList>
    </citation>
    <scope>NUCLEOTIDE SEQUENCE [LARGE SCALE GENOMIC DNA]</scope>
</reference>
<organism evidence="1 2">
    <name type="scientific">candidate division WWE3 bacterium RIFCSPLOWO2_01_FULL_41_18</name>
    <dbReference type="NCBI Taxonomy" id="1802625"/>
    <lineage>
        <taxon>Bacteria</taxon>
        <taxon>Katanobacteria</taxon>
    </lineage>
</organism>
<dbReference type="Proteomes" id="UP000176504">
    <property type="component" value="Unassembled WGS sequence"/>
</dbReference>
<accession>A0A1F4VET6</accession>